<dbReference type="PANTHER" id="PTHR37294:SF1">
    <property type="entry name" value="3'-5' EXORIBONUCLEASE YHAM"/>
    <property type="match status" value="1"/>
</dbReference>
<accession>Q1JW44</accession>
<dbReference type="InterPro" id="IPR003607">
    <property type="entry name" value="HD/PDEase_dom"/>
</dbReference>
<dbReference type="SUPFAM" id="SSF109604">
    <property type="entry name" value="HD-domain/PDEase-like"/>
    <property type="match status" value="1"/>
</dbReference>
<gene>
    <name evidence="3" type="ORF">Dace_0452</name>
</gene>
<evidence type="ECO:0000256" key="1">
    <source>
        <dbReference type="ARBA" id="ARBA00022801"/>
    </source>
</evidence>
<dbReference type="GO" id="GO:0031125">
    <property type="term" value="P:rRNA 3'-end processing"/>
    <property type="evidence" value="ECO:0007669"/>
    <property type="project" value="TreeGrafter"/>
</dbReference>
<evidence type="ECO:0000313" key="4">
    <source>
        <dbReference type="Proteomes" id="UP000005695"/>
    </source>
</evidence>
<reference evidence="3" key="1">
    <citation type="submission" date="2006-05" db="EMBL/GenBank/DDBJ databases">
        <title>Annotation of the draft genome assembly of Desulfuromonas acetoxidans DSM 684.</title>
        <authorList>
            <consortium name="US DOE Joint Genome Institute (JGI-ORNL)"/>
            <person name="Larimer F."/>
            <person name="Land M."/>
            <person name="Hauser L."/>
        </authorList>
    </citation>
    <scope>NUCLEOTIDE SEQUENCE [LARGE SCALE GENOMIC DNA]</scope>
    <source>
        <strain evidence="3">DSM 684</strain>
    </source>
</reference>
<dbReference type="PANTHER" id="PTHR37294">
    <property type="entry name" value="3'-5' EXORIBONUCLEASE YHAM"/>
    <property type="match status" value="1"/>
</dbReference>
<dbReference type="Pfam" id="PF01966">
    <property type="entry name" value="HD"/>
    <property type="match status" value="1"/>
</dbReference>
<keyword evidence="1" id="KW-0378">Hydrolase</keyword>
<dbReference type="InterPro" id="IPR050798">
    <property type="entry name" value="YhaM_exoribonuc/phosphodiest"/>
</dbReference>
<reference evidence="3" key="2">
    <citation type="submission" date="2006-05" db="EMBL/GenBank/DDBJ databases">
        <title>Sequencing of the draft genome and assembly of Desulfuromonas acetoxidans DSM 684.</title>
        <authorList>
            <consortium name="US DOE Joint Genome Institute (JGI-PGF)"/>
            <person name="Copeland A."/>
            <person name="Lucas S."/>
            <person name="Lapidus A."/>
            <person name="Barry K."/>
            <person name="Detter J.C."/>
            <person name="Glavina del Rio T."/>
            <person name="Hammon N."/>
            <person name="Israni S."/>
            <person name="Dalin E."/>
            <person name="Tice H."/>
            <person name="Bruce D."/>
            <person name="Pitluck S."/>
            <person name="Richardson P."/>
        </authorList>
    </citation>
    <scope>NUCLEOTIDE SEQUENCE [LARGE SCALE GENOMIC DNA]</scope>
    <source>
        <strain evidence="3">DSM 684</strain>
    </source>
</reference>
<comment type="caution">
    <text evidence="3">The sequence shown here is derived from an EMBL/GenBank/DDBJ whole genome shotgun (WGS) entry which is preliminary data.</text>
</comment>
<feature type="domain" description="HD" evidence="2">
    <location>
        <begin position="165"/>
        <end position="236"/>
    </location>
</feature>
<sequence length="285" mass="32722">MFNNLQSILSQQSETFSGIFRVRYPAWGQTRHGDPYVKMSIEDNSASIQAYCCRKLTAYELSLRDLMCSQIEGRIREYKQEKIIQIVSSSPCEAEQREQAIQLIPMSVCPQPWLLSYLESAVERITIAPLRTFVNSVLADDTIAFPYIACPASLKHHHNYPGGLLAHSLECFQMVEKHYHFPRQDYELGLASALFHDIGKILTMTHTMKRTTIGATTEHEKLTFEVLAPYLQELAKNWPDGEKQLRYLLSWKLKRRIPRYNMADLVACCDRISAGADMQKKRLAS</sequence>
<organism evidence="3 4">
    <name type="scientific">Desulfuromonas acetoxidans (strain DSM 684 / 11070)</name>
    <dbReference type="NCBI Taxonomy" id="281689"/>
    <lineage>
        <taxon>Bacteria</taxon>
        <taxon>Pseudomonadati</taxon>
        <taxon>Thermodesulfobacteriota</taxon>
        <taxon>Desulfuromonadia</taxon>
        <taxon>Desulfuromonadales</taxon>
        <taxon>Desulfuromonadaceae</taxon>
        <taxon>Desulfuromonas</taxon>
    </lineage>
</organism>
<dbReference type="RefSeq" id="WP_006002715.1">
    <property type="nucleotide sequence ID" value="NZ_AAEW02000026.1"/>
</dbReference>
<dbReference type="OrthoDB" id="5405115at2"/>
<name>Q1JW44_DESA6</name>
<proteinExistence type="predicted"/>
<evidence type="ECO:0000313" key="3">
    <source>
        <dbReference type="EMBL" id="EAT14444.1"/>
    </source>
</evidence>
<dbReference type="EMBL" id="AAEW02000026">
    <property type="protein sequence ID" value="EAT14444.1"/>
    <property type="molecule type" value="Genomic_DNA"/>
</dbReference>
<keyword evidence="4" id="KW-1185">Reference proteome</keyword>
<dbReference type="CDD" id="cd00077">
    <property type="entry name" value="HDc"/>
    <property type="match status" value="1"/>
</dbReference>
<dbReference type="Proteomes" id="UP000005695">
    <property type="component" value="Unassembled WGS sequence"/>
</dbReference>
<dbReference type="AlphaFoldDB" id="Q1JW44"/>
<protein>
    <recommendedName>
        <fullName evidence="2">HD domain-containing protein</fullName>
    </recommendedName>
</protein>
<evidence type="ECO:0000259" key="2">
    <source>
        <dbReference type="Pfam" id="PF01966"/>
    </source>
</evidence>
<dbReference type="GO" id="GO:0016787">
    <property type="term" value="F:hydrolase activity"/>
    <property type="evidence" value="ECO:0007669"/>
    <property type="project" value="UniProtKB-KW"/>
</dbReference>
<dbReference type="InterPro" id="IPR006674">
    <property type="entry name" value="HD_domain"/>
</dbReference>